<evidence type="ECO:0000259" key="9">
    <source>
        <dbReference type="Pfam" id="PF07885"/>
    </source>
</evidence>
<dbReference type="Pfam" id="PF07885">
    <property type="entry name" value="Ion_trans_2"/>
    <property type="match status" value="1"/>
</dbReference>
<evidence type="ECO:0000256" key="3">
    <source>
        <dbReference type="ARBA" id="ARBA00022692"/>
    </source>
</evidence>
<feature type="transmembrane region" description="Helical" evidence="8">
    <location>
        <begin position="20"/>
        <end position="39"/>
    </location>
</feature>
<dbReference type="InterPro" id="IPR013099">
    <property type="entry name" value="K_chnl_dom"/>
</dbReference>
<dbReference type="GO" id="GO:0008076">
    <property type="term" value="C:voltage-gated potassium channel complex"/>
    <property type="evidence" value="ECO:0007669"/>
    <property type="project" value="InterPro"/>
</dbReference>
<dbReference type="AlphaFoldDB" id="A0A4Y4DUG7"/>
<dbReference type="RefSeq" id="WP_141363867.1">
    <property type="nucleotide sequence ID" value="NZ_BAAAJL010000003.1"/>
</dbReference>
<comment type="caution">
    <text evidence="10">The sequence shown here is derived from an EMBL/GenBank/DDBJ whole genome shotgun (WGS) entry which is preliminary data.</text>
</comment>
<feature type="transmembrane region" description="Helical" evidence="8">
    <location>
        <begin position="45"/>
        <end position="64"/>
    </location>
</feature>
<dbReference type="EMBL" id="BJNY01000008">
    <property type="protein sequence ID" value="GED06131.1"/>
    <property type="molecule type" value="Genomic_DNA"/>
</dbReference>
<keyword evidence="5" id="KW-0406">Ion transport</keyword>
<protein>
    <recommendedName>
        <fullName evidence="9">Potassium channel domain-containing protein</fullName>
    </recommendedName>
</protein>
<evidence type="ECO:0000313" key="10">
    <source>
        <dbReference type="EMBL" id="GED06131.1"/>
    </source>
</evidence>
<reference evidence="10 11" key="1">
    <citation type="submission" date="2019-06" db="EMBL/GenBank/DDBJ databases">
        <title>Whole genome shotgun sequence of Glutamicibacter uratoxydans NBRC 15515.</title>
        <authorList>
            <person name="Hosoyama A."/>
            <person name="Uohara A."/>
            <person name="Ohji S."/>
            <person name="Ichikawa N."/>
        </authorList>
    </citation>
    <scope>NUCLEOTIDE SEQUENCE [LARGE SCALE GENOMIC DNA]</scope>
    <source>
        <strain evidence="10 11">NBRC 15515</strain>
    </source>
</reference>
<name>A0A4Y4DUG7_GLUUR</name>
<keyword evidence="7" id="KW-0407">Ion channel</keyword>
<dbReference type="GO" id="GO:0005249">
    <property type="term" value="F:voltage-gated potassium channel activity"/>
    <property type="evidence" value="ECO:0007669"/>
    <property type="project" value="InterPro"/>
</dbReference>
<evidence type="ECO:0000256" key="7">
    <source>
        <dbReference type="ARBA" id="ARBA00023303"/>
    </source>
</evidence>
<evidence type="ECO:0000256" key="1">
    <source>
        <dbReference type="ARBA" id="ARBA00004141"/>
    </source>
</evidence>
<accession>A0A4Y4DUG7</accession>
<dbReference type="Proteomes" id="UP000316612">
    <property type="component" value="Unassembled WGS sequence"/>
</dbReference>
<keyword evidence="2" id="KW-0813">Transport</keyword>
<dbReference type="GO" id="GO:0001508">
    <property type="term" value="P:action potential"/>
    <property type="evidence" value="ECO:0007669"/>
    <property type="project" value="TreeGrafter"/>
</dbReference>
<feature type="domain" description="Potassium channel" evidence="9">
    <location>
        <begin position="80"/>
        <end position="151"/>
    </location>
</feature>
<sequence>MSMERMYPRGRHKDRKRDVLRSLIVALSLVVLFLTVPLSRLDPSPWWLVLLIVGTALVLLTALFRLIRRGAGLFRLLNLLMTVVIAFAFGFYTISVHMPGQFEGIDTRIDALYFTLTTMTTTGYGDIHPTGQLGKVMVSLALVFDVVFLGLIGGEISRHASELRSKTTGSEK</sequence>
<keyword evidence="3 8" id="KW-0812">Transmembrane</keyword>
<feature type="transmembrane region" description="Helical" evidence="8">
    <location>
        <begin position="76"/>
        <end position="94"/>
    </location>
</feature>
<dbReference type="PANTHER" id="PTHR11537:SF254">
    <property type="entry name" value="POTASSIUM VOLTAGE-GATED CHANNEL PROTEIN SHAB"/>
    <property type="match status" value="1"/>
</dbReference>
<gene>
    <name evidence="10" type="ORF">AUR04nite_16630</name>
</gene>
<comment type="subcellular location">
    <subcellularLocation>
        <location evidence="1">Membrane</location>
        <topology evidence="1">Multi-pass membrane protein</topology>
    </subcellularLocation>
</comment>
<evidence type="ECO:0000256" key="4">
    <source>
        <dbReference type="ARBA" id="ARBA00022989"/>
    </source>
</evidence>
<keyword evidence="6 8" id="KW-0472">Membrane</keyword>
<keyword evidence="4 8" id="KW-1133">Transmembrane helix</keyword>
<evidence type="ECO:0000256" key="5">
    <source>
        <dbReference type="ARBA" id="ARBA00023065"/>
    </source>
</evidence>
<dbReference type="SUPFAM" id="SSF81324">
    <property type="entry name" value="Voltage-gated potassium channels"/>
    <property type="match status" value="1"/>
</dbReference>
<dbReference type="Gene3D" id="1.10.287.70">
    <property type="match status" value="1"/>
</dbReference>
<proteinExistence type="predicted"/>
<dbReference type="OrthoDB" id="9799090at2"/>
<evidence type="ECO:0000313" key="11">
    <source>
        <dbReference type="Proteomes" id="UP000316612"/>
    </source>
</evidence>
<feature type="transmembrane region" description="Helical" evidence="8">
    <location>
        <begin position="136"/>
        <end position="156"/>
    </location>
</feature>
<evidence type="ECO:0000256" key="6">
    <source>
        <dbReference type="ARBA" id="ARBA00023136"/>
    </source>
</evidence>
<dbReference type="PANTHER" id="PTHR11537">
    <property type="entry name" value="VOLTAGE-GATED POTASSIUM CHANNEL"/>
    <property type="match status" value="1"/>
</dbReference>
<evidence type="ECO:0000256" key="2">
    <source>
        <dbReference type="ARBA" id="ARBA00022448"/>
    </source>
</evidence>
<keyword evidence="11" id="KW-1185">Reference proteome</keyword>
<organism evidence="10 11">
    <name type="scientific">Glutamicibacter uratoxydans</name>
    <name type="common">Arthrobacter uratoxydans</name>
    <dbReference type="NCBI Taxonomy" id="43667"/>
    <lineage>
        <taxon>Bacteria</taxon>
        <taxon>Bacillati</taxon>
        <taxon>Actinomycetota</taxon>
        <taxon>Actinomycetes</taxon>
        <taxon>Micrococcales</taxon>
        <taxon>Micrococcaceae</taxon>
        <taxon>Glutamicibacter</taxon>
    </lineage>
</organism>
<dbReference type="InterPro" id="IPR028325">
    <property type="entry name" value="VG_K_chnl"/>
</dbReference>
<evidence type="ECO:0000256" key="8">
    <source>
        <dbReference type="SAM" id="Phobius"/>
    </source>
</evidence>